<feature type="domain" description="DUF6286" evidence="2">
    <location>
        <begin position="72"/>
        <end position="178"/>
    </location>
</feature>
<reference evidence="3" key="1">
    <citation type="journal article" date="2022" name="Pest Manag. Sci.">
        <title>Glutamicibacter halophytocola-mediated host fitness of potato tuber moth on Solanaceae crops.</title>
        <authorList>
            <person name="Wang W."/>
            <person name="Xiao G."/>
            <person name="Du G."/>
            <person name="Chang L."/>
            <person name="Yang Y."/>
            <person name="Ye J."/>
            <person name="Chen B."/>
        </authorList>
    </citation>
    <scope>NUCLEOTIDE SEQUENCE</scope>
    <source>
        <strain evidence="3">S2</strain>
    </source>
</reference>
<keyword evidence="1" id="KW-1133">Transmembrane helix</keyword>
<evidence type="ECO:0000313" key="4">
    <source>
        <dbReference type="Proteomes" id="UP001060018"/>
    </source>
</evidence>
<evidence type="ECO:0000313" key="3">
    <source>
        <dbReference type="EMBL" id="UUX58861.1"/>
    </source>
</evidence>
<accession>A0AA94XUW2</accession>
<name>A0AA94XUW2_9MICC</name>
<keyword evidence="1" id="KW-0812">Transmembrane</keyword>
<dbReference type="InterPro" id="IPR046253">
    <property type="entry name" value="DUF6286"/>
</dbReference>
<gene>
    <name evidence="3" type="ORF">NUH22_16460</name>
</gene>
<dbReference type="Pfam" id="PF19803">
    <property type="entry name" value="DUF6286"/>
    <property type="match status" value="1"/>
</dbReference>
<keyword evidence="1" id="KW-0472">Membrane</keyword>
<dbReference type="RefSeq" id="WP_257745658.1">
    <property type="nucleotide sequence ID" value="NZ_CP102487.1"/>
</dbReference>
<evidence type="ECO:0000256" key="1">
    <source>
        <dbReference type="SAM" id="Phobius"/>
    </source>
</evidence>
<organism evidence="3 4">
    <name type="scientific">Glutamicibacter halophytocola</name>
    <dbReference type="NCBI Taxonomy" id="1933880"/>
    <lineage>
        <taxon>Bacteria</taxon>
        <taxon>Bacillati</taxon>
        <taxon>Actinomycetota</taxon>
        <taxon>Actinomycetes</taxon>
        <taxon>Micrococcales</taxon>
        <taxon>Micrococcaceae</taxon>
        <taxon>Glutamicibacter</taxon>
    </lineage>
</organism>
<protein>
    <submittedName>
        <fullName evidence="3">DUF6286 domain-containing protein</fullName>
    </submittedName>
</protein>
<dbReference type="AlphaFoldDB" id="A0AA94XUW2"/>
<feature type="transmembrane region" description="Helical" evidence="1">
    <location>
        <begin position="62"/>
        <end position="83"/>
    </location>
</feature>
<dbReference type="Proteomes" id="UP001060018">
    <property type="component" value="Chromosome"/>
</dbReference>
<evidence type="ECO:0000259" key="2">
    <source>
        <dbReference type="Pfam" id="PF19803"/>
    </source>
</evidence>
<dbReference type="EMBL" id="CP102487">
    <property type="protein sequence ID" value="UUX58861.1"/>
    <property type="molecule type" value="Genomic_DNA"/>
</dbReference>
<sequence>MNRFWHVRSARTLTLAISFAILLAASMILALCCILRLADGRWPGIAEQGIDALRGLRFNDNLAVIAMAVLVVLGLVLMLSALIPGRRQSILLTSDDPSARSEQAISCRGISTLVGHEVERTDSVTRARVKTSPALVHVRVQTPAHSVQRVQDNAQARVQAVIDGLPLQRAPKVKVSVQRRGGN</sequence>
<proteinExistence type="predicted"/>